<evidence type="ECO:0000256" key="1">
    <source>
        <dbReference type="ARBA" id="ARBA00023239"/>
    </source>
</evidence>
<dbReference type="Gene3D" id="3.90.850.10">
    <property type="entry name" value="Fumarylacetoacetase-like, C-terminal domain"/>
    <property type="match status" value="1"/>
</dbReference>
<keyword evidence="3" id="KW-0614">Plasmid</keyword>
<dbReference type="Proteomes" id="UP000031368">
    <property type="component" value="Plasmid pRgalR602c"/>
</dbReference>
<protein>
    <submittedName>
        <fullName evidence="3">Fumarylacetoacetate hydrolase protein</fullName>
    </submittedName>
</protein>
<dbReference type="HOGENOM" id="CLU_060136_1_1_5"/>
<dbReference type="InterPro" id="IPR011234">
    <property type="entry name" value="Fumarylacetoacetase-like_C"/>
</dbReference>
<dbReference type="PANTHER" id="PTHR30143:SF0">
    <property type="entry name" value="2-KETO-4-PENTENOATE HYDRATASE"/>
    <property type="match status" value="1"/>
</dbReference>
<proteinExistence type="predicted"/>
<evidence type="ECO:0000313" key="3">
    <source>
        <dbReference type="EMBL" id="AJD45055.1"/>
    </source>
</evidence>
<keyword evidence="3" id="KW-0378">Hydrolase</keyword>
<dbReference type="PANTHER" id="PTHR30143">
    <property type="entry name" value="ACID HYDRATASE"/>
    <property type="match status" value="1"/>
</dbReference>
<name>A0A0B4XE80_9HYPH</name>
<dbReference type="AlphaFoldDB" id="A0A0B4XE80"/>
<reference evidence="3 4" key="1">
    <citation type="submission" date="2013-11" db="EMBL/GenBank/DDBJ databases">
        <title>Complete genome sequence of Rhizobium gallicum bv. gallicum R602.</title>
        <authorList>
            <person name="Bustos P."/>
            <person name="Santamaria R.I."/>
            <person name="Lozano L."/>
            <person name="Acosta J.L."/>
            <person name="Ormeno-Orrillo E."/>
            <person name="Rogel M.A."/>
            <person name="Romero D."/>
            <person name="Cevallos M.A."/>
            <person name="Martinez-Romero E."/>
            <person name="Gonzalez V."/>
        </authorList>
    </citation>
    <scope>NUCLEOTIDE SEQUENCE [LARGE SCALE GENOMIC DNA]</scope>
    <source>
        <strain evidence="3 4">R602</strain>
        <plasmid evidence="3 4">pRgalR602c</plasmid>
    </source>
</reference>
<dbReference type="GO" id="GO:0008684">
    <property type="term" value="F:2-oxopent-4-enoate hydratase activity"/>
    <property type="evidence" value="ECO:0007669"/>
    <property type="project" value="TreeGrafter"/>
</dbReference>
<keyword evidence="4" id="KW-1185">Reference proteome</keyword>
<organism evidence="3 4">
    <name type="scientific">Rhizobium gallicum bv. gallicum R602sp</name>
    <dbReference type="NCBI Taxonomy" id="1041138"/>
    <lineage>
        <taxon>Bacteria</taxon>
        <taxon>Pseudomonadati</taxon>
        <taxon>Pseudomonadota</taxon>
        <taxon>Alphaproteobacteria</taxon>
        <taxon>Hyphomicrobiales</taxon>
        <taxon>Rhizobiaceae</taxon>
        <taxon>Rhizobium/Agrobacterium group</taxon>
        <taxon>Rhizobium</taxon>
    </lineage>
</organism>
<dbReference type="SUPFAM" id="SSF56529">
    <property type="entry name" value="FAH"/>
    <property type="match status" value="1"/>
</dbReference>
<evidence type="ECO:0000259" key="2">
    <source>
        <dbReference type="Pfam" id="PF01557"/>
    </source>
</evidence>
<sequence>MTDSNAVFDPRALAARLYSLHNAGKQVPTADFALPTDLRHAMDAQNFLAAGQGITSNAWKVATSPDDQAVAAPLHPYIEALSGAEIPWAEGMKFEAEIAIRLGTDLPIRDSGYSRAEVADAVATVHLGAELLVSAIQEGGRASFLLFLADRLGNSGYVLGPPVPKTLIDTATGTPMKVTFNGQPVYDAPAQHPTGDVLTWLVGYANDRLRPESSLKAGALITTGTLCGAIELSSPGEIDILLGETSKLHLSLVAK</sequence>
<dbReference type="KEGG" id="rga:RGR602_PC01024"/>
<evidence type="ECO:0000313" key="4">
    <source>
        <dbReference type="Proteomes" id="UP000031368"/>
    </source>
</evidence>
<accession>A0A0B4XE80</accession>
<dbReference type="RefSeq" id="WP_040115353.1">
    <property type="nucleotide sequence ID" value="NZ_CP006880.1"/>
</dbReference>
<dbReference type="GO" id="GO:0016787">
    <property type="term" value="F:hydrolase activity"/>
    <property type="evidence" value="ECO:0007669"/>
    <property type="project" value="UniProtKB-KW"/>
</dbReference>
<gene>
    <name evidence="3" type="ORF">RGR602_PC01024</name>
</gene>
<dbReference type="EMBL" id="CP006880">
    <property type="protein sequence ID" value="AJD45055.1"/>
    <property type="molecule type" value="Genomic_DNA"/>
</dbReference>
<feature type="domain" description="Fumarylacetoacetase-like C-terminal" evidence="2">
    <location>
        <begin position="85"/>
        <end position="229"/>
    </location>
</feature>
<dbReference type="InterPro" id="IPR050772">
    <property type="entry name" value="Hydratase-Decarb/MhpD_sf"/>
</dbReference>
<keyword evidence="1" id="KW-0456">Lyase</keyword>
<dbReference type="GO" id="GO:0005737">
    <property type="term" value="C:cytoplasm"/>
    <property type="evidence" value="ECO:0007669"/>
    <property type="project" value="TreeGrafter"/>
</dbReference>
<dbReference type="Pfam" id="PF01557">
    <property type="entry name" value="FAA_hydrolase"/>
    <property type="match status" value="1"/>
</dbReference>
<geneLocation type="plasmid" evidence="3 4">
    <name>pRgalR602c</name>
</geneLocation>
<dbReference type="InterPro" id="IPR036663">
    <property type="entry name" value="Fumarylacetoacetase_C_sf"/>
</dbReference>